<evidence type="ECO:0000256" key="10">
    <source>
        <dbReference type="SAM" id="MobiDB-lite"/>
    </source>
</evidence>
<evidence type="ECO:0000256" key="4">
    <source>
        <dbReference type="ARBA" id="ARBA00022676"/>
    </source>
</evidence>
<comment type="pathway">
    <text evidence="2">Glycolipid biosynthesis; glycosylphosphatidylinositol-anchor biosynthesis.</text>
</comment>
<keyword evidence="6 11" id="KW-0812">Transmembrane</keyword>
<proteinExistence type="predicted"/>
<evidence type="ECO:0000256" key="9">
    <source>
        <dbReference type="ARBA" id="ARBA00023136"/>
    </source>
</evidence>
<feature type="transmembrane region" description="Helical" evidence="11">
    <location>
        <begin position="356"/>
        <end position="372"/>
    </location>
</feature>
<evidence type="ECO:0000256" key="5">
    <source>
        <dbReference type="ARBA" id="ARBA00022679"/>
    </source>
</evidence>
<feature type="transmembrane region" description="Helical" evidence="11">
    <location>
        <begin position="303"/>
        <end position="325"/>
    </location>
</feature>
<accession>A0A9W6WBC2</accession>
<keyword evidence="8 11" id="KW-1133">Transmembrane helix</keyword>
<evidence type="ECO:0000313" key="12">
    <source>
        <dbReference type="EMBL" id="GLZ79928.1"/>
    </source>
</evidence>
<dbReference type="InterPro" id="IPR007315">
    <property type="entry name" value="PIG-V/Gpi18"/>
</dbReference>
<dbReference type="Proteomes" id="UP001165079">
    <property type="component" value="Unassembled WGS sequence"/>
</dbReference>
<evidence type="ECO:0000256" key="2">
    <source>
        <dbReference type="ARBA" id="ARBA00004687"/>
    </source>
</evidence>
<dbReference type="RefSeq" id="WP_285665063.1">
    <property type="nucleotide sequence ID" value="NZ_BSTX01000003.1"/>
</dbReference>
<feature type="transmembrane region" description="Helical" evidence="11">
    <location>
        <begin position="193"/>
        <end position="226"/>
    </location>
</feature>
<keyword evidence="13" id="KW-1185">Reference proteome</keyword>
<feature type="region of interest" description="Disordered" evidence="10">
    <location>
        <begin position="1"/>
        <end position="21"/>
    </location>
</feature>
<feature type="transmembrane region" description="Helical" evidence="11">
    <location>
        <begin position="379"/>
        <end position="404"/>
    </location>
</feature>
<dbReference type="PANTHER" id="PTHR12468:SF2">
    <property type="entry name" value="GPI MANNOSYLTRANSFERASE 2"/>
    <property type="match status" value="1"/>
</dbReference>
<evidence type="ECO:0000256" key="6">
    <source>
        <dbReference type="ARBA" id="ARBA00022692"/>
    </source>
</evidence>
<sequence>MAAEAAAEADTATDVAEERPRPSRLRRFEDRAYPLVGPLFVFLVTRVTQLVVLAWMTRPDSTVWQRLLTWDSGWFIRVASEGYPSGFTYDANGTLVGNGLAFLPGYPMLVRAFSWTGLSYEAASLVVTVLASFVAAAFVYLLTADIWGRRTGIAMVFLLGAQPMSLVLSMGYSESLFLAFAAGGLYAIRRERWILGGFFAGLACLTRVVGVAVTVALLVALVEYGVRQWRGLRPASLAVWWRGGVGLVLGSLALPLYWWWVDARVGAAGAWFTIQDAGWTSHFDFGRGTLAFVAGTLHDGDGWVAVSTAVLLVVTVGLGVSALFVRPNWWPFLVYGAVILGMGLGTEGYFHSKLRILVPALVVLVPVAVAFGRARLRVAVPVAGVLLGVSGWYGAYMVTVWPYAI</sequence>
<evidence type="ECO:0000256" key="7">
    <source>
        <dbReference type="ARBA" id="ARBA00022824"/>
    </source>
</evidence>
<dbReference type="AlphaFoldDB" id="A0A9W6WBC2"/>
<feature type="transmembrane region" description="Helical" evidence="11">
    <location>
        <begin position="332"/>
        <end position="350"/>
    </location>
</feature>
<dbReference type="GO" id="GO:0004376">
    <property type="term" value="F:GPI mannosyltransferase activity"/>
    <property type="evidence" value="ECO:0007669"/>
    <property type="project" value="InterPro"/>
</dbReference>
<name>A0A9W6WBC2_9ACTN</name>
<evidence type="ECO:0008006" key="14">
    <source>
        <dbReference type="Google" id="ProtNLM"/>
    </source>
</evidence>
<dbReference type="Pfam" id="PF04188">
    <property type="entry name" value="Mannosyl_trans2"/>
    <property type="match status" value="1"/>
</dbReference>
<dbReference type="GO" id="GO:0006506">
    <property type="term" value="P:GPI anchor biosynthetic process"/>
    <property type="evidence" value="ECO:0007669"/>
    <property type="project" value="UniProtKB-KW"/>
</dbReference>
<evidence type="ECO:0000256" key="11">
    <source>
        <dbReference type="SAM" id="Phobius"/>
    </source>
</evidence>
<comment type="subcellular location">
    <subcellularLocation>
        <location evidence="1">Endoplasmic reticulum membrane</location>
        <topology evidence="1">Multi-pass membrane protein</topology>
    </subcellularLocation>
</comment>
<dbReference type="GO" id="GO:0016020">
    <property type="term" value="C:membrane"/>
    <property type="evidence" value="ECO:0007669"/>
    <property type="project" value="GOC"/>
</dbReference>
<gene>
    <name evidence="12" type="ORF">Afil01_47350</name>
</gene>
<dbReference type="PANTHER" id="PTHR12468">
    <property type="entry name" value="GPI MANNOSYLTRANSFERASE 2"/>
    <property type="match status" value="1"/>
</dbReference>
<protein>
    <recommendedName>
        <fullName evidence="14">Dolichyl-phosphate-mannose-protein mannosyltransferase</fullName>
    </recommendedName>
</protein>
<keyword evidence="4" id="KW-0328">Glycosyltransferase</keyword>
<evidence type="ECO:0000313" key="13">
    <source>
        <dbReference type="Proteomes" id="UP001165079"/>
    </source>
</evidence>
<reference evidence="12" key="1">
    <citation type="submission" date="2023-03" db="EMBL/GenBank/DDBJ databases">
        <title>Actinorhabdospora filicis NBRC 111898.</title>
        <authorList>
            <person name="Ichikawa N."/>
            <person name="Sato H."/>
            <person name="Tonouchi N."/>
        </authorList>
    </citation>
    <scope>NUCLEOTIDE SEQUENCE</scope>
    <source>
        <strain evidence="12">NBRC 111898</strain>
    </source>
</reference>
<evidence type="ECO:0000256" key="8">
    <source>
        <dbReference type="ARBA" id="ARBA00022989"/>
    </source>
</evidence>
<evidence type="ECO:0000256" key="3">
    <source>
        <dbReference type="ARBA" id="ARBA00022502"/>
    </source>
</evidence>
<dbReference type="GO" id="GO:0000009">
    <property type="term" value="F:alpha-1,6-mannosyltransferase activity"/>
    <property type="evidence" value="ECO:0007669"/>
    <property type="project" value="InterPro"/>
</dbReference>
<keyword evidence="5" id="KW-0808">Transferase</keyword>
<keyword evidence="9 11" id="KW-0472">Membrane</keyword>
<comment type="caution">
    <text evidence="12">The sequence shown here is derived from an EMBL/GenBank/DDBJ whole genome shotgun (WGS) entry which is preliminary data.</text>
</comment>
<feature type="transmembrane region" description="Helical" evidence="11">
    <location>
        <begin position="122"/>
        <end position="142"/>
    </location>
</feature>
<dbReference type="EMBL" id="BSTX01000003">
    <property type="protein sequence ID" value="GLZ79928.1"/>
    <property type="molecule type" value="Genomic_DNA"/>
</dbReference>
<feature type="transmembrane region" description="Helical" evidence="11">
    <location>
        <begin position="32"/>
        <end position="56"/>
    </location>
</feature>
<organism evidence="12 13">
    <name type="scientific">Actinorhabdospora filicis</name>
    <dbReference type="NCBI Taxonomy" id="1785913"/>
    <lineage>
        <taxon>Bacteria</taxon>
        <taxon>Bacillati</taxon>
        <taxon>Actinomycetota</taxon>
        <taxon>Actinomycetes</taxon>
        <taxon>Micromonosporales</taxon>
        <taxon>Micromonosporaceae</taxon>
        <taxon>Actinorhabdospora</taxon>
    </lineage>
</organism>
<feature type="compositionally biased region" description="Low complexity" evidence="10">
    <location>
        <begin position="1"/>
        <end position="14"/>
    </location>
</feature>
<keyword evidence="7" id="KW-0256">Endoplasmic reticulum</keyword>
<feature type="transmembrane region" description="Helical" evidence="11">
    <location>
        <begin position="238"/>
        <end position="260"/>
    </location>
</feature>
<evidence type="ECO:0000256" key="1">
    <source>
        <dbReference type="ARBA" id="ARBA00004477"/>
    </source>
</evidence>
<keyword evidence="3" id="KW-0337">GPI-anchor biosynthesis</keyword>